<feature type="compositionally biased region" description="Low complexity" evidence="1">
    <location>
        <begin position="593"/>
        <end position="606"/>
    </location>
</feature>
<feature type="compositionally biased region" description="Low complexity" evidence="1">
    <location>
        <begin position="237"/>
        <end position="246"/>
    </location>
</feature>
<feature type="compositionally biased region" description="Polar residues" evidence="1">
    <location>
        <begin position="200"/>
        <end position="221"/>
    </location>
</feature>
<feature type="region of interest" description="Disordered" evidence="1">
    <location>
        <begin position="1068"/>
        <end position="1093"/>
    </location>
</feature>
<dbReference type="Proteomes" id="UP000324022">
    <property type="component" value="Unassembled WGS sequence"/>
</dbReference>
<feature type="region of interest" description="Disordered" evidence="1">
    <location>
        <begin position="777"/>
        <end position="892"/>
    </location>
</feature>
<protein>
    <submittedName>
        <fullName evidence="2">Uncharacterized protein</fullName>
    </submittedName>
</protein>
<feature type="compositionally biased region" description="Polar residues" evidence="1">
    <location>
        <begin position="710"/>
        <end position="730"/>
    </location>
</feature>
<feature type="region of interest" description="Disordered" evidence="1">
    <location>
        <begin position="686"/>
        <end position="761"/>
    </location>
</feature>
<proteinExistence type="predicted"/>
<feature type="region of interest" description="Disordered" evidence="1">
    <location>
        <begin position="573"/>
        <end position="613"/>
    </location>
</feature>
<accession>A0A5C3DX36</accession>
<keyword evidence="3" id="KW-1185">Reference proteome</keyword>
<feature type="region of interest" description="Disordered" evidence="1">
    <location>
        <begin position="92"/>
        <end position="156"/>
    </location>
</feature>
<feature type="compositionally biased region" description="Low complexity" evidence="1">
    <location>
        <begin position="495"/>
        <end position="505"/>
    </location>
</feature>
<dbReference type="AlphaFoldDB" id="A0A5C3DX36"/>
<organism evidence="2 3">
    <name type="scientific">Ustilago trichophora</name>
    <dbReference type="NCBI Taxonomy" id="86804"/>
    <lineage>
        <taxon>Eukaryota</taxon>
        <taxon>Fungi</taxon>
        <taxon>Dikarya</taxon>
        <taxon>Basidiomycota</taxon>
        <taxon>Ustilaginomycotina</taxon>
        <taxon>Ustilaginomycetes</taxon>
        <taxon>Ustilaginales</taxon>
        <taxon>Ustilaginaceae</taxon>
        <taxon>Ustilago</taxon>
    </lineage>
</organism>
<feature type="compositionally biased region" description="Polar residues" evidence="1">
    <location>
        <begin position="1068"/>
        <end position="1082"/>
    </location>
</feature>
<feature type="compositionally biased region" description="Basic and acidic residues" evidence="1">
    <location>
        <begin position="13"/>
        <end position="26"/>
    </location>
</feature>
<feature type="compositionally biased region" description="Basic and acidic residues" evidence="1">
    <location>
        <begin position="784"/>
        <end position="810"/>
    </location>
</feature>
<feature type="region of interest" description="Disordered" evidence="1">
    <location>
        <begin position="200"/>
        <end position="247"/>
    </location>
</feature>
<dbReference type="OrthoDB" id="2556523at2759"/>
<feature type="compositionally biased region" description="Basic and acidic residues" evidence="1">
    <location>
        <begin position="1131"/>
        <end position="1141"/>
    </location>
</feature>
<feature type="compositionally biased region" description="Basic and acidic residues" evidence="1">
    <location>
        <begin position="428"/>
        <end position="443"/>
    </location>
</feature>
<evidence type="ECO:0000256" key="1">
    <source>
        <dbReference type="SAM" id="MobiDB-lite"/>
    </source>
</evidence>
<name>A0A5C3DX36_9BASI</name>
<feature type="region of interest" description="Disordered" evidence="1">
    <location>
        <begin position="1"/>
        <end position="35"/>
    </location>
</feature>
<feature type="region of interest" description="Disordered" evidence="1">
    <location>
        <begin position="1122"/>
        <end position="1168"/>
    </location>
</feature>
<feature type="compositionally biased region" description="Low complexity" evidence="1">
    <location>
        <begin position="1152"/>
        <end position="1168"/>
    </location>
</feature>
<evidence type="ECO:0000313" key="2">
    <source>
        <dbReference type="EMBL" id="SPO21589.1"/>
    </source>
</evidence>
<feature type="region of interest" description="Disordered" evidence="1">
    <location>
        <begin position="631"/>
        <end position="651"/>
    </location>
</feature>
<sequence>MSRIGSPLSSTTKDNKIPHTAPEDQLHTPPLSTSLPITAIASATGSNPSLRSAFDQRPFSPLTLDELGIHPPTTPSALLDIVTPVSLAMSEDGVAAPQASVKRSNDSNANTQVQTSREGTSGGGSRDIAAATTQGVDSVLGKGKSRKESDPSASVASPIAYHDPFLASFLQSLGADPLIPDSSSSSNEHNKITDAVGATTQQLPSSSTANAHANSLITGSDPSGAPVSLSGLETHSESSTGKVSSSVDTAAVAPHILDQKYASDFRQLFQAATSAGSYGSSYWSVPQTSSSCTPSSTVQSTSAYTRSTSSSGASVASITRADKTVPPWASFLPFGSDDLLMTSQPLERAQSSVQASSSLTALAKPTTAAQRGFPAQVPAYASQSKTGWPLDLASLSRFSLPQAPPLQPEHRYPISILESDGQYEPDPETDRESEAGQRVDSRTSRSNSFSVTSKPVQPAAASSKRKSTDSNQSDDQPFLTGIPRSASPTRAAQGSTTSTAPSSSSQMRGVPTQSASDTAGSGASPLKIVPLSNVVRSRSWSSASFSSSGSQEVAPWLVGTAEALHAERMARVGSSGTPAGSETPTACISVTKSATSNAPTSTGTTTERSASHDFTRQALLDFIRRTNLAMASNTSSGGSTAQSASTSLAGSSESASGLEASARASSAASSSWSSTVPAELQARLQNWQHQRKRQRLQSESMGQMTKDPAPSQSTSSISGNFGRPSSTPIPSGSEQSEEQIQRSSKRSTTESEQEQKSRKQEHYQRLLLQLHSQMRMKMQLQMQKQKEMQDKMKRRDSIERKDDPRKEVEFRQPSPPSKSSAAFKAAAREGRKTSIGSQEGSAVFEGMIHGDGSPSGSSKVSKAKEDITKKDRSTFTSTAKTGVSIEGPSRPHPIPSQISAQAATSGHHAPDFATASWWLNTQSNQLGMVPSVPAWPPSQPVGATSWQVMSAGQYTHPPASLPSSWQGPIPASWYSGFGTGNSAVQPSLVPPGSSWTSMMNPAQTPSWRSNLSNELILKHPNWLRDTDPPSLTPLSSFPSSFGGSLPAPQYIDTSSFAISSATMSTSNSQVATADGTNQSQTAEKPGSKRPFSPGEEVVFWAVKGEHSVKLVGTVESMTDRSANIVVASNTERSKGTEREDGSNANQSHIDDSSVSVSTSPTPLLTAYH</sequence>
<feature type="compositionally biased region" description="Basic and acidic residues" evidence="1">
    <location>
        <begin position="862"/>
        <end position="873"/>
    </location>
</feature>
<evidence type="ECO:0000313" key="3">
    <source>
        <dbReference type="Proteomes" id="UP000324022"/>
    </source>
</evidence>
<feature type="compositionally biased region" description="Polar residues" evidence="1">
    <location>
        <begin position="444"/>
        <end position="455"/>
    </location>
</feature>
<feature type="compositionally biased region" description="Polar residues" evidence="1">
    <location>
        <begin position="511"/>
        <end position="521"/>
    </location>
</feature>
<dbReference type="EMBL" id="OOIN01000003">
    <property type="protein sequence ID" value="SPO21589.1"/>
    <property type="molecule type" value="Genomic_DNA"/>
</dbReference>
<gene>
    <name evidence="2" type="ORF">UTRI_01073_B</name>
</gene>
<feature type="region of interest" description="Disordered" evidence="1">
    <location>
        <begin position="419"/>
        <end position="525"/>
    </location>
</feature>
<feature type="compositionally biased region" description="Polar residues" evidence="1">
    <location>
        <begin position="574"/>
        <end position="592"/>
    </location>
</feature>
<reference evidence="2 3" key="1">
    <citation type="submission" date="2018-03" db="EMBL/GenBank/DDBJ databases">
        <authorList>
            <person name="Guldener U."/>
        </authorList>
    </citation>
    <scope>NUCLEOTIDE SEQUENCE [LARGE SCALE GENOMIC DNA]</scope>
    <source>
        <strain evidence="2 3">NBRC100155</strain>
    </source>
</reference>
<feature type="compositionally biased region" description="Basic and acidic residues" evidence="1">
    <location>
        <begin position="747"/>
        <end position="761"/>
    </location>
</feature>